<sequence>MTGIHHMLVHFPEAFWALATLMILVGALSRGRLAEIAQAALLPVLVLSLLAALAAIVSGFLVWPMEANLASPLVRNHILMALWSLGLWTLITALAWQARDAAFIDSRRWALVFLALLGGGLFAITGTLGGHLAGAPTAFSALVGALGWNVYTTFYVPYWVLAVMVLVGLGCAWLGVREFRQSRSPKRVKSRVTIS</sequence>
<name>A0ABV7LN99_9GAMM</name>
<feature type="domain" description="DUF2231" evidence="2">
    <location>
        <begin position="4"/>
        <end position="133"/>
    </location>
</feature>
<feature type="transmembrane region" description="Helical" evidence="1">
    <location>
        <begin position="77"/>
        <end position="97"/>
    </location>
</feature>
<dbReference type="InterPro" id="IPR019251">
    <property type="entry name" value="DUF2231_TM"/>
</dbReference>
<reference evidence="4" key="1">
    <citation type="journal article" date="2019" name="Int. J. Syst. Evol. Microbiol.">
        <title>The Global Catalogue of Microorganisms (GCM) 10K type strain sequencing project: providing services to taxonomists for standard genome sequencing and annotation.</title>
        <authorList>
            <consortium name="The Broad Institute Genomics Platform"/>
            <consortium name="The Broad Institute Genome Sequencing Center for Infectious Disease"/>
            <person name="Wu L."/>
            <person name="Ma J."/>
        </authorList>
    </citation>
    <scope>NUCLEOTIDE SEQUENCE [LARGE SCALE GENOMIC DNA]</scope>
    <source>
        <strain evidence="4">CECT 7698</strain>
    </source>
</reference>
<dbReference type="EMBL" id="JBHRUG010000017">
    <property type="protein sequence ID" value="MFC3283700.1"/>
    <property type="molecule type" value="Genomic_DNA"/>
</dbReference>
<comment type="caution">
    <text evidence="3">The sequence shown here is derived from an EMBL/GenBank/DDBJ whole genome shotgun (WGS) entry which is preliminary data.</text>
</comment>
<keyword evidence="1" id="KW-0812">Transmembrane</keyword>
<evidence type="ECO:0000313" key="3">
    <source>
        <dbReference type="EMBL" id="MFC3283700.1"/>
    </source>
</evidence>
<keyword evidence="4" id="KW-1185">Reference proteome</keyword>
<proteinExistence type="predicted"/>
<keyword evidence="1" id="KW-1133">Transmembrane helix</keyword>
<feature type="transmembrane region" description="Helical" evidence="1">
    <location>
        <begin position="6"/>
        <end position="28"/>
    </location>
</feature>
<dbReference type="RefSeq" id="WP_386772937.1">
    <property type="nucleotide sequence ID" value="NZ_JBHRUG010000017.1"/>
</dbReference>
<accession>A0ABV7LN99</accession>
<evidence type="ECO:0000259" key="2">
    <source>
        <dbReference type="Pfam" id="PF09990"/>
    </source>
</evidence>
<organism evidence="3 4">
    <name type="scientific">Litchfieldella rifensis</name>
    <dbReference type="NCBI Taxonomy" id="762643"/>
    <lineage>
        <taxon>Bacteria</taxon>
        <taxon>Pseudomonadati</taxon>
        <taxon>Pseudomonadota</taxon>
        <taxon>Gammaproteobacteria</taxon>
        <taxon>Oceanospirillales</taxon>
        <taxon>Halomonadaceae</taxon>
        <taxon>Litchfieldella</taxon>
    </lineage>
</organism>
<evidence type="ECO:0000256" key="1">
    <source>
        <dbReference type="SAM" id="Phobius"/>
    </source>
</evidence>
<evidence type="ECO:0000313" key="4">
    <source>
        <dbReference type="Proteomes" id="UP001595579"/>
    </source>
</evidence>
<feature type="transmembrane region" description="Helical" evidence="1">
    <location>
        <begin position="40"/>
        <end position="65"/>
    </location>
</feature>
<feature type="transmembrane region" description="Helical" evidence="1">
    <location>
        <begin position="109"/>
        <end position="134"/>
    </location>
</feature>
<feature type="transmembrane region" description="Helical" evidence="1">
    <location>
        <begin position="154"/>
        <end position="176"/>
    </location>
</feature>
<protein>
    <submittedName>
        <fullName evidence="3">DUF2231 domain-containing protein</fullName>
    </submittedName>
</protein>
<dbReference type="Proteomes" id="UP001595579">
    <property type="component" value="Unassembled WGS sequence"/>
</dbReference>
<keyword evidence="1" id="KW-0472">Membrane</keyword>
<dbReference type="Pfam" id="PF09990">
    <property type="entry name" value="DUF2231"/>
    <property type="match status" value="1"/>
</dbReference>
<gene>
    <name evidence="3" type="ORF">ACFOEV_08790</name>
</gene>